<protein>
    <submittedName>
        <fullName evidence="2">Uncharacterized protein</fullName>
    </submittedName>
</protein>
<gene>
    <name evidence="2" type="ORF">AMS68_000326</name>
</gene>
<reference evidence="2 3" key="1">
    <citation type="journal article" date="2016" name="Sci. Rep.">
        <title>Peltaster fructicola genome reveals evolution from an invasive phytopathogen to an ectophytic parasite.</title>
        <authorList>
            <person name="Xu C."/>
            <person name="Chen H."/>
            <person name="Gleason M.L."/>
            <person name="Xu J.R."/>
            <person name="Liu H."/>
            <person name="Zhang R."/>
            <person name="Sun G."/>
        </authorList>
    </citation>
    <scope>NUCLEOTIDE SEQUENCE [LARGE SCALE GENOMIC DNA]</scope>
    <source>
        <strain evidence="2 3">LNHT1506</strain>
    </source>
</reference>
<feature type="region of interest" description="Disordered" evidence="1">
    <location>
        <begin position="256"/>
        <end position="394"/>
    </location>
</feature>
<dbReference type="EMBL" id="CP051139">
    <property type="protein sequence ID" value="QIW94808.1"/>
    <property type="molecule type" value="Genomic_DNA"/>
</dbReference>
<keyword evidence="3" id="KW-1185">Reference proteome</keyword>
<accession>A0A6H0XJJ6</accession>
<feature type="region of interest" description="Disordered" evidence="1">
    <location>
        <begin position="210"/>
        <end position="229"/>
    </location>
</feature>
<feature type="compositionally biased region" description="Pro residues" evidence="1">
    <location>
        <begin position="362"/>
        <end position="371"/>
    </location>
</feature>
<feature type="compositionally biased region" description="Low complexity" evidence="1">
    <location>
        <begin position="216"/>
        <end position="229"/>
    </location>
</feature>
<proteinExistence type="predicted"/>
<feature type="region of interest" description="Disordered" evidence="1">
    <location>
        <begin position="399"/>
        <end position="418"/>
    </location>
</feature>
<evidence type="ECO:0000256" key="1">
    <source>
        <dbReference type="SAM" id="MobiDB-lite"/>
    </source>
</evidence>
<dbReference type="AlphaFoldDB" id="A0A6H0XJJ6"/>
<sequence length="549" mass="60770">MARTVALKLKYTSRSGLVKAPEYTIREDPPWLQTRSYSEGAAPEVRRASSTYSVDIDDLVAAMGEDMQPAFDGATSPTSHSFAHPHQEITDLGPQTRTTRLPIFKQVRSMLSNNRGMPANTSPTSAAAAAAAAIKWDEYSGEISEHGKEARIKPSTYKNPYEGILKSRLQPSAASSSRQPQQYLSQQQQERRSGSPVSMLVDADLQLLEQEPGNMSPPNSRPVSPVSAASPVAPMHIEPMHVEPVAPVYLEPVAPARPKTSGDATRLKRKPVASSQNEHFSEPAELRQLPNSSHGPASHSDDPSSRFSWTTAAPSEAPRKSTDTRWSRQTRAVSDMDPQNHNSHFSWSTVASAVPGALREQTPPPSPPPVPVQYLEPATYGPPHSTQSILSRQRPYKRLDKPEWAPPPAPVSEGYTPRSLTPKVHRIEEHPTSTTPSADGKKRLPLPPLFTEKSLSHLEALLTQEKNILVQRRNIERSIAELERVETASPLEVSFSVVREAKKKLEERRKVLDEIRLEEMDVGIRIARARRKEDFADGEGTFWVRRVTG</sequence>
<dbReference type="Proteomes" id="UP000503462">
    <property type="component" value="Chromosome 1"/>
</dbReference>
<evidence type="ECO:0000313" key="2">
    <source>
        <dbReference type="EMBL" id="QIW94808.1"/>
    </source>
</evidence>
<feature type="region of interest" description="Disordered" evidence="1">
    <location>
        <begin position="169"/>
        <end position="197"/>
    </location>
</feature>
<feature type="compositionally biased region" description="Basic and acidic residues" evidence="1">
    <location>
        <begin position="317"/>
        <end position="326"/>
    </location>
</feature>
<dbReference type="OrthoDB" id="4507572at2759"/>
<feature type="compositionally biased region" description="Polar residues" evidence="1">
    <location>
        <begin position="327"/>
        <end position="351"/>
    </location>
</feature>
<name>A0A6H0XJJ6_9PEZI</name>
<feature type="compositionally biased region" description="Low complexity" evidence="1">
    <location>
        <begin position="169"/>
        <end position="188"/>
    </location>
</feature>
<organism evidence="2 3">
    <name type="scientific">Peltaster fructicola</name>
    <dbReference type="NCBI Taxonomy" id="286661"/>
    <lineage>
        <taxon>Eukaryota</taxon>
        <taxon>Fungi</taxon>
        <taxon>Dikarya</taxon>
        <taxon>Ascomycota</taxon>
        <taxon>Pezizomycotina</taxon>
        <taxon>Dothideomycetes</taxon>
        <taxon>Dothideomycetes incertae sedis</taxon>
        <taxon>Peltaster</taxon>
    </lineage>
</organism>
<evidence type="ECO:0000313" key="3">
    <source>
        <dbReference type="Proteomes" id="UP000503462"/>
    </source>
</evidence>